<evidence type="ECO:0000256" key="1">
    <source>
        <dbReference type="SAM" id="Phobius"/>
    </source>
</evidence>
<keyword evidence="1" id="KW-1133">Transmembrane helix</keyword>
<name>A0A9P7EKG0_9AGAM</name>
<reference evidence="2" key="1">
    <citation type="journal article" date="2020" name="New Phytol.">
        <title>Comparative genomics reveals dynamic genome evolution in host specialist ectomycorrhizal fungi.</title>
        <authorList>
            <person name="Lofgren L.A."/>
            <person name="Nguyen N.H."/>
            <person name="Vilgalys R."/>
            <person name="Ruytinx J."/>
            <person name="Liao H.L."/>
            <person name="Branco S."/>
            <person name="Kuo A."/>
            <person name="LaButti K."/>
            <person name="Lipzen A."/>
            <person name="Andreopoulos W."/>
            <person name="Pangilinan J."/>
            <person name="Riley R."/>
            <person name="Hundley H."/>
            <person name="Na H."/>
            <person name="Barry K."/>
            <person name="Grigoriev I.V."/>
            <person name="Stajich J.E."/>
            <person name="Kennedy P.G."/>
        </authorList>
    </citation>
    <scope>NUCLEOTIDE SEQUENCE</scope>
    <source>
        <strain evidence="2">MN1</strain>
    </source>
</reference>
<feature type="transmembrane region" description="Helical" evidence="1">
    <location>
        <begin position="102"/>
        <end position="119"/>
    </location>
</feature>
<accession>A0A9P7EKG0</accession>
<keyword evidence="3" id="KW-1185">Reference proteome</keyword>
<dbReference type="EMBL" id="JABBWG010000003">
    <property type="protein sequence ID" value="KAG1824601.1"/>
    <property type="molecule type" value="Genomic_DNA"/>
</dbReference>
<dbReference type="Proteomes" id="UP000807769">
    <property type="component" value="Unassembled WGS sequence"/>
</dbReference>
<evidence type="ECO:0000313" key="3">
    <source>
        <dbReference type="Proteomes" id="UP000807769"/>
    </source>
</evidence>
<comment type="caution">
    <text evidence="2">The sequence shown here is derived from an EMBL/GenBank/DDBJ whole genome shotgun (WGS) entry which is preliminary data.</text>
</comment>
<dbReference type="OrthoDB" id="2670144at2759"/>
<evidence type="ECO:0000313" key="2">
    <source>
        <dbReference type="EMBL" id="KAG1824601.1"/>
    </source>
</evidence>
<organism evidence="2 3">
    <name type="scientific">Suillus subaureus</name>
    <dbReference type="NCBI Taxonomy" id="48587"/>
    <lineage>
        <taxon>Eukaryota</taxon>
        <taxon>Fungi</taxon>
        <taxon>Dikarya</taxon>
        <taxon>Basidiomycota</taxon>
        <taxon>Agaricomycotina</taxon>
        <taxon>Agaricomycetes</taxon>
        <taxon>Agaricomycetidae</taxon>
        <taxon>Boletales</taxon>
        <taxon>Suillineae</taxon>
        <taxon>Suillaceae</taxon>
        <taxon>Suillus</taxon>
    </lineage>
</organism>
<dbReference type="RefSeq" id="XP_041198318.1">
    <property type="nucleotide sequence ID" value="XM_041332347.1"/>
</dbReference>
<keyword evidence="1" id="KW-0812">Transmembrane</keyword>
<gene>
    <name evidence="2" type="ORF">BJ212DRAFT_1295734</name>
</gene>
<protein>
    <submittedName>
        <fullName evidence="2">Uncharacterized protein</fullName>
    </submittedName>
</protein>
<sequence>MSNVQFMTQTRTKLSTTLLKNDHHANSAFAITANHMAKRNESDHGCAGGTLVNISAGGCYSPLEVIYQARFSVIENPSNNVTINILSQGANKKIVKSFHSNMFMALCLEILCLSTVPAVRRDYL</sequence>
<dbReference type="AlphaFoldDB" id="A0A9P7EKG0"/>
<dbReference type="GeneID" id="64626364"/>
<proteinExistence type="predicted"/>
<keyword evidence="1" id="KW-0472">Membrane</keyword>